<evidence type="ECO:0000256" key="2">
    <source>
        <dbReference type="ARBA" id="ARBA00023125"/>
    </source>
</evidence>
<dbReference type="SUPFAM" id="SSF101936">
    <property type="entry name" value="DNA-binding pseudobarrel domain"/>
    <property type="match status" value="2"/>
</dbReference>
<proteinExistence type="predicted"/>
<evidence type="ECO:0000256" key="1">
    <source>
        <dbReference type="ARBA" id="ARBA00023015"/>
    </source>
</evidence>
<dbReference type="AlphaFoldDB" id="A0A8T0HFZ2"/>
<dbReference type="EMBL" id="CM026427">
    <property type="protein sequence ID" value="KAG0569398.1"/>
    <property type="molecule type" value="Genomic_DNA"/>
</dbReference>
<accession>A0A8T0HFZ2</accession>
<evidence type="ECO:0000256" key="4">
    <source>
        <dbReference type="ARBA" id="ARBA00023242"/>
    </source>
</evidence>
<keyword evidence="3" id="KW-0804">Transcription</keyword>
<dbReference type="InterPro" id="IPR015300">
    <property type="entry name" value="DNA-bd_pseudobarrel_sf"/>
</dbReference>
<name>A0A8T0HFZ2_CERPU</name>
<reference evidence="6 7" key="1">
    <citation type="submission" date="2020-06" db="EMBL/GenBank/DDBJ databases">
        <title>WGS assembly of Ceratodon purpureus strain R40.</title>
        <authorList>
            <person name="Carey S.B."/>
            <person name="Jenkins J."/>
            <person name="Shu S."/>
            <person name="Lovell J.T."/>
            <person name="Sreedasyam A."/>
            <person name="Maumus F."/>
            <person name="Tiley G.P."/>
            <person name="Fernandez-Pozo N."/>
            <person name="Barry K."/>
            <person name="Chen C."/>
            <person name="Wang M."/>
            <person name="Lipzen A."/>
            <person name="Daum C."/>
            <person name="Saski C.A."/>
            <person name="Payton A.C."/>
            <person name="Mcbreen J.C."/>
            <person name="Conrad R.E."/>
            <person name="Kollar L.M."/>
            <person name="Olsson S."/>
            <person name="Huttunen S."/>
            <person name="Landis J.B."/>
            <person name="Wickett N.J."/>
            <person name="Johnson M.G."/>
            <person name="Rensing S.A."/>
            <person name="Grimwood J."/>
            <person name="Schmutz J."/>
            <person name="Mcdaniel S.F."/>
        </authorList>
    </citation>
    <scope>NUCLEOTIDE SEQUENCE [LARGE SCALE GENOMIC DNA]</scope>
    <source>
        <strain evidence="6 7">R40</strain>
    </source>
</reference>
<feature type="domain" description="TF-B3" evidence="5">
    <location>
        <begin position="197"/>
        <end position="299"/>
    </location>
</feature>
<dbReference type="PANTHER" id="PTHR31391:SF106">
    <property type="entry name" value="B3 DOMAIN-CONTAINING PROTEIN OS01G0723500"/>
    <property type="match status" value="1"/>
</dbReference>
<dbReference type="PROSITE" id="PS50863">
    <property type="entry name" value="B3"/>
    <property type="match status" value="2"/>
</dbReference>
<sequence>MAKCSDEAGIEEAQRKGLRNLREMLDDLQGSIYFEKKLSATNARYGSTEANQRKYGQLSIPRWFVQVHGDKFRREVILRMGVSRKPWPHRLSFSTSREVPEVTFSGCRWSTFVISNDLVEGDQLVFSLTAMSQFQVYVFDAHGDSKAPQPLRRPVMIQRPLRYYNPEEDTACQNSSHNNTPDSQIEEAFLLKDVPGLPSFSHRLAASDVSRLEIPKDFAATYGSRLDGSVQLQGIHEGSPMQNDVQCVRYTDNRLVSGRTRLFLTVGWDDFVRNNALRIEQELVFTLTADSCFTVREEIYWNPATGVLSTLGSQALLSATT</sequence>
<feature type="domain" description="TF-B3" evidence="5">
    <location>
        <begin position="43"/>
        <end position="142"/>
    </location>
</feature>
<dbReference type="Proteomes" id="UP000822688">
    <property type="component" value="Chromosome 6"/>
</dbReference>
<keyword evidence="1" id="KW-0805">Transcription regulation</keyword>
<dbReference type="Gene3D" id="2.40.330.10">
    <property type="entry name" value="DNA-binding pseudobarrel domain"/>
    <property type="match status" value="2"/>
</dbReference>
<gene>
    <name evidence="6" type="ORF">KC19_6G088000</name>
</gene>
<organism evidence="6 7">
    <name type="scientific">Ceratodon purpureus</name>
    <name type="common">Fire moss</name>
    <name type="synonym">Dicranum purpureum</name>
    <dbReference type="NCBI Taxonomy" id="3225"/>
    <lineage>
        <taxon>Eukaryota</taxon>
        <taxon>Viridiplantae</taxon>
        <taxon>Streptophyta</taxon>
        <taxon>Embryophyta</taxon>
        <taxon>Bryophyta</taxon>
        <taxon>Bryophytina</taxon>
        <taxon>Bryopsida</taxon>
        <taxon>Dicranidae</taxon>
        <taxon>Pseudoditrichales</taxon>
        <taxon>Ditrichaceae</taxon>
        <taxon>Ceratodon</taxon>
    </lineage>
</organism>
<dbReference type="InterPro" id="IPR003340">
    <property type="entry name" value="B3_DNA-bd"/>
</dbReference>
<dbReference type="SMART" id="SM01019">
    <property type="entry name" value="B3"/>
    <property type="match status" value="2"/>
</dbReference>
<evidence type="ECO:0000313" key="6">
    <source>
        <dbReference type="EMBL" id="KAG0569398.1"/>
    </source>
</evidence>
<dbReference type="Pfam" id="PF02362">
    <property type="entry name" value="B3"/>
    <property type="match status" value="1"/>
</dbReference>
<dbReference type="CDD" id="cd10017">
    <property type="entry name" value="B3_DNA"/>
    <property type="match status" value="2"/>
</dbReference>
<keyword evidence="4" id="KW-0539">Nucleus</keyword>
<dbReference type="PANTHER" id="PTHR31391">
    <property type="entry name" value="B3 DOMAIN-CONTAINING PROTEIN OS11G0197600-RELATED"/>
    <property type="match status" value="1"/>
</dbReference>
<dbReference type="EMBL" id="CM026427">
    <property type="protein sequence ID" value="KAG0569399.1"/>
    <property type="molecule type" value="Genomic_DNA"/>
</dbReference>
<keyword evidence="2" id="KW-0238">DNA-binding</keyword>
<keyword evidence="7" id="KW-1185">Reference proteome</keyword>
<dbReference type="InterPro" id="IPR044837">
    <property type="entry name" value="REM16-like"/>
</dbReference>
<protein>
    <recommendedName>
        <fullName evidence="5">TF-B3 domain-containing protein</fullName>
    </recommendedName>
</protein>
<evidence type="ECO:0000259" key="5">
    <source>
        <dbReference type="PROSITE" id="PS50863"/>
    </source>
</evidence>
<dbReference type="EMBL" id="CM026427">
    <property type="protein sequence ID" value="KAG0569400.1"/>
    <property type="molecule type" value="Genomic_DNA"/>
</dbReference>
<dbReference type="GO" id="GO:0003677">
    <property type="term" value="F:DNA binding"/>
    <property type="evidence" value="ECO:0007669"/>
    <property type="project" value="UniProtKB-KW"/>
</dbReference>
<evidence type="ECO:0000313" key="7">
    <source>
        <dbReference type="Proteomes" id="UP000822688"/>
    </source>
</evidence>
<evidence type="ECO:0000256" key="3">
    <source>
        <dbReference type="ARBA" id="ARBA00023163"/>
    </source>
</evidence>
<comment type="caution">
    <text evidence="6">The sequence shown here is derived from an EMBL/GenBank/DDBJ whole genome shotgun (WGS) entry which is preliminary data.</text>
</comment>